<gene>
    <name evidence="1" type="ORF">LCGC14_0470580</name>
</gene>
<proteinExistence type="predicted"/>
<reference evidence="1" key="1">
    <citation type="journal article" date="2015" name="Nature">
        <title>Complex archaea that bridge the gap between prokaryotes and eukaryotes.</title>
        <authorList>
            <person name="Spang A."/>
            <person name="Saw J.H."/>
            <person name="Jorgensen S.L."/>
            <person name="Zaremba-Niedzwiedzka K."/>
            <person name="Martijn J."/>
            <person name="Lind A.E."/>
            <person name="van Eijk R."/>
            <person name="Schleper C."/>
            <person name="Guy L."/>
            <person name="Ettema T.J."/>
        </authorList>
    </citation>
    <scope>NUCLEOTIDE SEQUENCE</scope>
</reference>
<name>A0A0F9SHI0_9ZZZZ</name>
<evidence type="ECO:0000313" key="1">
    <source>
        <dbReference type="EMBL" id="KKN66524.1"/>
    </source>
</evidence>
<dbReference type="AlphaFoldDB" id="A0A0F9SHI0"/>
<organism evidence="1">
    <name type="scientific">marine sediment metagenome</name>
    <dbReference type="NCBI Taxonomy" id="412755"/>
    <lineage>
        <taxon>unclassified sequences</taxon>
        <taxon>metagenomes</taxon>
        <taxon>ecological metagenomes</taxon>
    </lineage>
</organism>
<protein>
    <submittedName>
        <fullName evidence="1">Uncharacterized protein</fullName>
    </submittedName>
</protein>
<sequence length="114" mass="13731">MKWFKKLLKIVHDYDKDRLTDRSFLFQKIEDAEQFIRDRTTVDVDVGISPQNHSSQIIVVGRYRNNDYIQTYQMPDHDFTALVEHLRELSKYATIQRIDAPYGMKEMFPRDLKF</sequence>
<comment type="caution">
    <text evidence="1">The sequence shown here is derived from an EMBL/GenBank/DDBJ whole genome shotgun (WGS) entry which is preliminary data.</text>
</comment>
<accession>A0A0F9SHI0</accession>
<dbReference type="EMBL" id="LAZR01000498">
    <property type="protein sequence ID" value="KKN66524.1"/>
    <property type="molecule type" value="Genomic_DNA"/>
</dbReference>